<name>A0A330LZA4_9GAMM</name>
<dbReference type="Proteomes" id="UP000250163">
    <property type="component" value="Chromosome MORIYA"/>
</dbReference>
<evidence type="ECO:0000256" key="4">
    <source>
        <dbReference type="ARBA" id="ARBA00022692"/>
    </source>
</evidence>
<keyword evidence="13" id="KW-1185">Reference proteome</keyword>
<dbReference type="GO" id="GO:0033281">
    <property type="term" value="C:TAT protein transport complex"/>
    <property type="evidence" value="ECO:0007669"/>
    <property type="project" value="UniProtKB-UniRule"/>
</dbReference>
<keyword evidence="4 9" id="KW-0812">Transmembrane</keyword>
<feature type="compositionally biased region" description="Basic and acidic residues" evidence="10">
    <location>
        <begin position="109"/>
        <end position="126"/>
    </location>
</feature>
<feature type="region of interest" description="Disordered" evidence="10">
    <location>
        <begin position="61"/>
        <end position="80"/>
    </location>
</feature>
<keyword evidence="3 9" id="KW-1003">Cell membrane</keyword>
<organism evidence="12 13">
    <name type="scientific">Moritella yayanosii</name>
    <dbReference type="NCBI Taxonomy" id="69539"/>
    <lineage>
        <taxon>Bacteria</taxon>
        <taxon>Pseudomonadati</taxon>
        <taxon>Pseudomonadota</taxon>
        <taxon>Gammaproteobacteria</taxon>
        <taxon>Alteromonadales</taxon>
        <taxon>Moritellaceae</taxon>
        <taxon>Moritella</taxon>
    </lineage>
</organism>
<dbReference type="Gene3D" id="1.20.5.3310">
    <property type="match status" value="1"/>
</dbReference>
<proteinExistence type="inferred from homology"/>
<dbReference type="InterPro" id="IPR003369">
    <property type="entry name" value="TatA/B/E"/>
</dbReference>
<dbReference type="Pfam" id="PF02416">
    <property type="entry name" value="TatA_B_E"/>
    <property type="match status" value="1"/>
</dbReference>
<dbReference type="AlphaFoldDB" id="A0A330LZA4"/>
<evidence type="ECO:0000256" key="2">
    <source>
        <dbReference type="ARBA" id="ARBA00022448"/>
    </source>
</evidence>
<evidence type="ECO:0000256" key="7">
    <source>
        <dbReference type="ARBA" id="ARBA00023010"/>
    </source>
</evidence>
<dbReference type="NCBIfam" id="TIGR01410">
    <property type="entry name" value="tatB"/>
    <property type="match status" value="1"/>
</dbReference>
<evidence type="ECO:0000256" key="3">
    <source>
        <dbReference type="ARBA" id="ARBA00022475"/>
    </source>
</evidence>
<keyword evidence="8 9" id="KW-0472">Membrane</keyword>
<gene>
    <name evidence="9 12" type="primary">tatB</name>
    <name evidence="12" type="ORF">MORIYA_3029</name>
</gene>
<accession>A0A330LZA4</accession>
<comment type="function">
    <text evidence="9">Part of the twin-arginine translocation (Tat) system that transports large folded proteins containing a characteristic twin-arginine motif in their signal peptide across membranes. Together with TatC, TatB is part of a receptor directly interacting with Tat signal peptides. TatB may form an oligomeric binding site that transiently accommodates folded Tat precursor proteins before their translocation.</text>
</comment>
<dbReference type="EMBL" id="LS483250">
    <property type="protein sequence ID" value="SQD79485.1"/>
    <property type="molecule type" value="Genomic_DNA"/>
</dbReference>
<dbReference type="PANTHER" id="PTHR33162:SF1">
    <property type="entry name" value="SEC-INDEPENDENT PROTEIN TRANSLOCASE PROTEIN TATA, CHLOROPLASTIC"/>
    <property type="match status" value="1"/>
</dbReference>
<evidence type="ECO:0000256" key="8">
    <source>
        <dbReference type="ARBA" id="ARBA00023136"/>
    </source>
</evidence>
<evidence type="ECO:0000256" key="11">
    <source>
        <dbReference type="SAM" id="Phobius"/>
    </source>
</evidence>
<comment type="subunit">
    <text evidence="9">The Tat system comprises two distinct complexes: a TatABC complex, containing multiple copies of TatA, TatB and TatC subunits, and a separate TatA complex, containing only TatA subunits. Substrates initially bind to the TatABC complex, which probably triggers association of the separate TatA complex to form the active translocon.</text>
</comment>
<protein>
    <recommendedName>
        <fullName evidence="9">Sec-independent protein translocase protein TatB</fullName>
    </recommendedName>
</protein>
<dbReference type="RefSeq" id="WP_112716168.1">
    <property type="nucleotide sequence ID" value="NZ_LS483250.1"/>
</dbReference>
<comment type="similarity">
    <text evidence="9">Belongs to the TatB family.</text>
</comment>
<evidence type="ECO:0000313" key="13">
    <source>
        <dbReference type="Proteomes" id="UP000250163"/>
    </source>
</evidence>
<reference evidence="13" key="1">
    <citation type="submission" date="2018-05" db="EMBL/GenBank/DDBJ databases">
        <authorList>
            <person name="Cea G.-C."/>
            <person name="William W."/>
        </authorList>
    </citation>
    <scope>NUCLEOTIDE SEQUENCE [LARGE SCALE GENOMIC DNA]</scope>
    <source>
        <strain evidence="13">DB21MT 5</strain>
    </source>
</reference>
<evidence type="ECO:0000256" key="1">
    <source>
        <dbReference type="ARBA" id="ARBA00004167"/>
    </source>
</evidence>
<evidence type="ECO:0000256" key="10">
    <source>
        <dbReference type="SAM" id="MobiDB-lite"/>
    </source>
</evidence>
<evidence type="ECO:0000313" key="12">
    <source>
        <dbReference type="EMBL" id="SQD79485.1"/>
    </source>
</evidence>
<sequence length="126" mass="14060">MFDIGFWEIMVISVLGLLVLGPERLPVAIRTVSIWVKTIKDAANSVKDELSHELKIQEMHDNLKKAEQQGMNNISPELQDSIDSLRDAAASVTRPYADVKTPTSTSKSAVEDRPENVEQAIEQDKK</sequence>
<evidence type="ECO:0000256" key="9">
    <source>
        <dbReference type="HAMAP-Rule" id="MF_00237"/>
    </source>
</evidence>
<keyword evidence="2 9" id="KW-0813">Transport</keyword>
<feature type="transmembrane region" description="Helical" evidence="11">
    <location>
        <begin position="6"/>
        <end position="22"/>
    </location>
</feature>
<dbReference type="PRINTS" id="PR01506">
    <property type="entry name" value="TATBPROTEIN"/>
</dbReference>
<keyword evidence="7 9" id="KW-0811">Translocation</keyword>
<dbReference type="KEGG" id="mya:MORIYA_3029"/>
<keyword evidence="5 9" id="KW-0653">Protein transport</keyword>
<comment type="subcellular location">
    <subcellularLocation>
        <location evidence="9">Cell membrane</location>
        <topology evidence="9">Single-pass membrane protein</topology>
    </subcellularLocation>
    <subcellularLocation>
        <location evidence="1">Membrane</location>
        <topology evidence="1">Single-pass membrane protein</topology>
    </subcellularLocation>
</comment>
<evidence type="ECO:0000256" key="5">
    <source>
        <dbReference type="ARBA" id="ARBA00022927"/>
    </source>
</evidence>
<dbReference type="PANTHER" id="PTHR33162">
    <property type="entry name" value="SEC-INDEPENDENT PROTEIN TRANSLOCASE PROTEIN TATA, CHLOROPLASTIC"/>
    <property type="match status" value="1"/>
</dbReference>
<feature type="region of interest" description="Disordered" evidence="10">
    <location>
        <begin position="93"/>
        <end position="126"/>
    </location>
</feature>
<keyword evidence="6 9" id="KW-1133">Transmembrane helix</keyword>
<dbReference type="InterPro" id="IPR018448">
    <property type="entry name" value="TatB"/>
</dbReference>
<evidence type="ECO:0000256" key="6">
    <source>
        <dbReference type="ARBA" id="ARBA00022989"/>
    </source>
</evidence>
<dbReference type="OrthoDB" id="9816005at2"/>
<dbReference type="HAMAP" id="MF_00237">
    <property type="entry name" value="TatB"/>
    <property type="match status" value="1"/>
</dbReference>
<dbReference type="GO" id="GO:0043953">
    <property type="term" value="P:protein transport by the Tat complex"/>
    <property type="evidence" value="ECO:0007669"/>
    <property type="project" value="UniProtKB-UniRule"/>
</dbReference>
<dbReference type="GO" id="GO:0008320">
    <property type="term" value="F:protein transmembrane transporter activity"/>
    <property type="evidence" value="ECO:0007669"/>
    <property type="project" value="UniProtKB-UniRule"/>
</dbReference>
<feature type="compositionally biased region" description="Polar residues" evidence="10">
    <location>
        <begin position="69"/>
        <end position="80"/>
    </location>
</feature>